<keyword evidence="4" id="KW-1185">Reference proteome</keyword>
<dbReference type="NCBIfam" id="NF033545">
    <property type="entry name" value="transpos_IS630"/>
    <property type="match status" value="1"/>
</dbReference>
<dbReference type="PATRIC" id="fig|1230458.4.peg.3754"/>
<evidence type="ECO:0000313" key="3">
    <source>
        <dbReference type="EMBL" id="ELY86130.1"/>
    </source>
</evidence>
<dbReference type="Pfam" id="PF13358">
    <property type="entry name" value="DDE_3"/>
    <property type="match status" value="1"/>
</dbReference>
<dbReference type="InterPro" id="IPR036397">
    <property type="entry name" value="RNaseH_sf"/>
</dbReference>
<proteinExistence type="predicted"/>
<organism evidence="3 4">
    <name type="scientific">Natrialba taiwanensis DSM 12281</name>
    <dbReference type="NCBI Taxonomy" id="1230458"/>
    <lineage>
        <taxon>Archaea</taxon>
        <taxon>Methanobacteriati</taxon>
        <taxon>Methanobacteriota</taxon>
        <taxon>Stenosarchaea group</taxon>
        <taxon>Halobacteria</taxon>
        <taxon>Halobacteriales</taxon>
        <taxon>Natrialbaceae</taxon>
        <taxon>Natrialba</taxon>
    </lineage>
</organism>
<protein>
    <submittedName>
        <fullName evidence="3">Transposase</fullName>
    </submittedName>
</protein>
<reference evidence="3 4" key="1">
    <citation type="journal article" date="2014" name="PLoS Genet.">
        <title>Phylogenetically driven sequencing of extremely halophilic archaea reveals strategies for static and dynamic osmo-response.</title>
        <authorList>
            <person name="Becker E.A."/>
            <person name="Seitzer P.M."/>
            <person name="Tritt A."/>
            <person name="Larsen D."/>
            <person name="Krusor M."/>
            <person name="Yao A.I."/>
            <person name="Wu D."/>
            <person name="Madern D."/>
            <person name="Eisen J.A."/>
            <person name="Darling A.E."/>
            <person name="Facciotti M.T."/>
        </authorList>
    </citation>
    <scope>NUCLEOTIDE SEQUENCE [LARGE SCALE GENOMIC DNA]</scope>
    <source>
        <strain evidence="3 4">DSM 12281</strain>
    </source>
</reference>
<dbReference type="GO" id="GO:0003676">
    <property type="term" value="F:nucleic acid binding"/>
    <property type="evidence" value="ECO:0007669"/>
    <property type="project" value="InterPro"/>
</dbReference>
<dbReference type="Pfam" id="PF13565">
    <property type="entry name" value="HTH_32"/>
    <property type="match status" value="1"/>
</dbReference>
<feature type="domain" description="Tc1-like transposase DDE" evidence="2">
    <location>
        <begin position="237"/>
        <end position="326"/>
    </location>
</feature>
<dbReference type="InterPro" id="IPR038717">
    <property type="entry name" value="Tc1-like_DDE_dom"/>
</dbReference>
<dbReference type="InterPro" id="IPR009057">
    <property type="entry name" value="Homeodomain-like_sf"/>
</dbReference>
<sequence>MSGDRRKEIVTHLSEDDLDRLLAETDDEKISKRLTFIKNLYKGDTLEEAADRVGKSATTGSRWARRWNEGGLGLLTPNFGGGAPPKLDEDEQDRLLELLRDGQPWKKQEIQHLINEEFDIEFHPVYLSEFLDNLGLSRAIPRTKRPSKPENADEILEERVDDAFDEDGPDEPHNKQDDDDAEEGWVVDDDICTDGGTVLGFFDASHPQPWDNSQRLYYVDDPHITRPLVRHDEPTVGFYALNGESVVSFPENQEKEQICTCLEGIREQNPGKRILLVLDNFSSHICPYTRKRAHQLGIDLVFLPVGSPDLNPIEPVWKSLRWEASPMIVESADEFRALVTTLFERLSKRLSFASSWIENFLASHGACHRIQLIA</sequence>
<feature type="region of interest" description="Disordered" evidence="1">
    <location>
        <begin position="163"/>
        <end position="183"/>
    </location>
</feature>
<dbReference type="InterPro" id="IPR047655">
    <property type="entry name" value="Transpos_IS630-like"/>
</dbReference>
<dbReference type="Gene3D" id="3.30.420.10">
    <property type="entry name" value="Ribonuclease H-like superfamily/Ribonuclease H"/>
    <property type="match status" value="1"/>
</dbReference>
<evidence type="ECO:0000256" key="1">
    <source>
        <dbReference type="SAM" id="MobiDB-lite"/>
    </source>
</evidence>
<name>L9ZI16_9EURY</name>
<dbReference type="STRING" id="1230458.C484_18667"/>
<gene>
    <name evidence="3" type="ORF">C484_18667</name>
</gene>
<dbReference type="Proteomes" id="UP000011648">
    <property type="component" value="Unassembled WGS sequence"/>
</dbReference>
<dbReference type="OrthoDB" id="193687at2157"/>
<dbReference type="AlphaFoldDB" id="L9ZI16"/>
<accession>L9ZI16</accession>
<dbReference type="SUPFAM" id="SSF46689">
    <property type="entry name" value="Homeodomain-like"/>
    <property type="match status" value="1"/>
</dbReference>
<evidence type="ECO:0000259" key="2">
    <source>
        <dbReference type="Pfam" id="PF13358"/>
    </source>
</evidence>
<comment type="caution">
    <text evidence="3">The sequence shown here is derived from an EMBL/GenBank/DDBJ whole genome shotgun (WGS) entry which is preliminary data.</text>
</comment>
<dbReference type="RefSeq" id="WP_006827343.1">
    <property type="nucleotide sequence ID" value="NZ_AOIL01000064.1"/>
</dbReference>
<dbReference type="EMBL" id="AOIL01000064">
    <property type="protein sequence ID" value="ELY86130.1"/>
    <property type="molecule type" value="Genomic_DNA"/>
</dbReference>
<evidence type="ECO:0000313" key="4">
    <source>
        <dbReference type="Proteomes" id="UP000011648"/>
    </source>
</evidence>